<accession>A0A9D9DFD3</accession>
<dbReference type="Proteomes" id="UP000823634">
    <property type="component" value="Unassembled WGS sequence"/>
</dbReference>
<dbReference type="PANTHER" id="PTHR28055:SF1">
    <property type="entry name" value="ALTERED INHERITANCE OF MITOCHONDRIA PROTEIN 41, MITOCHONDRIAL"/>
    <property type="match status" value="1"/>
</dbReference>
<dbReference type="PANTHER" id="PTHR28055">
    <property type="entry name" value="ALTERED INHERITANCE OF MITOCHONDRIA PROTEIN 41, MITOCHONDRIAL"/>
    <property type="match status" value="1"/>
</dbReference>
<dbReference type="Pfam" id="PF09424">
    <property type="entry name" value="YqeY"/>
    <property type="match status" value="1"/>
</dbReference>
<dbReference type="SUPFAM" id="SSF89095">
    <property type="entry name" value="GatB/YqeY motif"/>
    <property type="match status" value="1"/>
</dbReference>
<evidence type="ECO:0000313" key="2">
    <source>
        <dbReference type="Proteomes" id="UP000823634"/>
    </source>
</evidence>
<sequence>MLIDEIKKANIQAMKDHDQNARTAFSMVISSYQALLTSGKAGEVGDADVVKIIMKFSKELDEERQGYLEANRLEEAEAIAKQKEAIAKFLPKLLSEDEVRAIIASLPDKSIPSVMKHFKANYSGQVDMGMVSKIAKGC</sequence>
<gene>
    <name evidence="1" type="ORF">IAC61_04540</name>
</gene>
<comment type="caution">
    <text evidence="1">The sequence shown here is derived from an EMBL/GenBank/DDBJ whole genome shotgun (WGS) entry which is preliminary data.</text>
</comment>
<protein>
    <submittedName>
        <fullName evidence="1">GatB/YqeY domain-containing protein</fullName>
    </submittedName>
</protein>
<dbReference type="AlphaFoldDB" id="A0A9D9DFD3"/>
<proteinExistence type="predicted"/>
<dbReference type="EMBL" id="JADINA010000029">
    <property type="protein sequence ID" value="MBO8426572.1"/>
    <property type="molecule type" value="Genomic_DNA"/>
</dbReference>
<dbReference type="Gene3D" id="1.10.1510.10">
    <property type="entry name" value="Uncharacterised protein YqeY/AIM41 PF09424, N-terminal domain"/>
    <property type="match status" value="1"/>
</dbReference>
<name>A0A9D9DFD3_9FIRM</name>
<dbReference type="InterPro" id="IPR003789">
    <property type="entry name" value="Asn/Gln_tRNA_amidoTrase-B-like"/>
</dbReference>
<dbReference type="GO" id="GO:0016884">
    <property type="term" value="F:carbon-nitrogen ligase activity, with glutamine as amido-N-donor"/>
    <property type="evidence" value="ECO:0007669"/>
    <property type="project" value="InterPro"/>
</dbReference>
<dbReference type="InterPro" id="IPR042184">
    <property type="entry name" value="YqeY/Aim41_N"/>
</dbReference>
<organism evidence="1 2">
    <name type="scientific">Candidatus Alloenteromonas pullistercoris</name>
    <dbReference type="NCBI Taxonomy" id="2840785"/>
    <lineage>
        <taxon>Bacteria</taxon>
        <taxon>Bacillati</taxon>
        <taxon>Bacillota</taxon>
        <taxon>Bacillota incertae sedis</taxon>
        <taxon>Candidatus Alloenteromonas</taxon>
    </lineage>
</organism>
<dbReference type="InterPro" id="IPR019004">
    <property type="entry name" value="YqeY/Aim41"/>
</dbReference>
<reference evidence="1" key="2">
    <citation type="journal article" date="2021" name="PeerJ">
        <title>Extensive microbial diversity within the chicken gut microbiome revealed by metagenomics and culture.</title>
        <authorList>
            <person name="Gilroy R."/>
            <person name="Ravi A."/>
            <person name="Getino M."/>
            <person name="Pursley I."/>
            <person name="Horton D.L."/>
            <person name="Alikhan N.F."/>
            <person name="Baker D."/>
            <person name="Gharbi K."/>
            <person name="Hall N."/>
            <person name="Watson M."/>
            <person name="Adriaenssens E.M."/>
            <person name="Foster-Nyarko E."/>
            <person name="Jarju S."/>
            <person name="Secka A."/>
            <person name="Antonio M."/>
            <person name="Oren A."/>
            <person name="Chaudhuri R.R."/>
            <person name="La Ragione R."/>
            <person name="Hildebrand F."/>
            <person name="Pallen M.J."/>
        </authorList>
    </citation>
    <scope>NUCLEOTIDE SEQUENCE</scope>
    <source>
        <strain evidence="1">17113</strain>
    </source>
</reference>
<evidence type="ECO:0000313" key="1">
    <source>
        <dbReference type="EMBL" id="MBO8426572.1"/>
    </source>
</evidence>
<reference evidence="1" key="1">
    <citation type="submission" date="2020-10" db="EMBL/GenBank/DDBJ databases">
        <authorList>
            <person name="Gilroy R."/>
        </authorList>
    </citation>
    <scope>NUCLEOTIDE SEQUENCE</scope>
    <source>
        <strain evidence="1">17113</strain>
    </source>
</reference>